<dbReference type="InterPro" id="IPR057744">
    <property type="entry name" value="OTAase-like"/>
</dbReference>
<accession>A0A062UAV0</accession>
<evidence type="ECO:0000256" key="1">
    <source>
        <dbReference type="SAM" id="SignalP"/>
    </source>
</evidence>
<dbReference type="InterPro" id="IPR006680">
    <property type="entry name" value="Amidohydro-rel"/>
</dbReference>
<dbReference type="STRING" id="1280946.HY29_16365"/>
<evidence type="ECO:0000313" key="4">
    <source>
        <dbReference type="Proteomes" id="UP000027037"/>
    </source>
</evidence>
<dbReference type="AlphaFoldDB" id="A0A062UAV0"/>
<dbReference type="PANTHER" id="PTHR43135:SF3">
    <property type="entry name" value="ALPHA-D-RIBOSE 1-METHYLPHOSPHONATE 5-TRIPHOSPHATE DIPHOSPHATASE"/>
    <property type="match status" value="1"/>
</dbReference>
<protein>
    <recommendedName>
        <fullName evidence="2">Amidohydrolase-related domain-containing protein</fullName>
    </recommendedName>
</protein>
<dbReference type="Pfam" id="PF01979">
    <property type="entry name" value="Amidohydro_1"/>
    <property type="match status" value="1"/>
</dbReference>
<feature type="signal peptide" evidence="1">
    <location>
        <begin position="1"/>
        <end position="21"/>
    </location>
</feature>
<dbReference type="CDD" id="cd01299">
    <property type="entry name" value="Met_dep_hydrolase_A"/>
    <property type="match status" value="1"/>
</dbReference>
<feature type="chain" id="PRO_5001618153" description="Amidohydrolase-related domain-containing protein" evidence="1">
    <location>
        <begin position="22"/>
        <end position="434"/>
    </location>
</feature>
<dbReference type="PANTHER" id="PTHR43135">
    <property type="entry name" value="ALPHA-D-RIBOSE 1-METHYLPHOSPHONATE 5-TRIPHOSPHATE DIPHOSPHATASE"/>
    <property type="match status" value="1"/>
</dbReference>
<dbReference type="eggNOG" id="COG1228">
    <property type="taxonomic scope" value="Bacteria"/>
</dbReference>
<proteinExistence type="predicted"/>
<reference evidence="3 4" key="1">
    <citation type="journal article" date="2014" name="Antonie Van Leeuwenhoek">
        <title>Hyphomonas beringensis sp. nov. and Hyphomonas chukchiensis sp. nov., isolated from surface seawater of the Bering Sea and Chukchi Sea.</title>
        <authorList>
            <person name="Li C."/>
            <person name="Lai Q."/>
            <person name="Li G."/>
            <person name="Dong C."/>
            <person name="Wang J."/>
            <person name="Liao Y."/>
            <person name="Shao Z."/>
        </authorList>
    </citation>
    <scope>NUCLEOTIDE SEQUENCE [LARGE SCALE GENOMIC DNA]</scope>
    <source>
        <strain evidence="3 4">25B14_1</strain>
    </source>
</reference>
<dbReference type="Gene3D" id="3.20.20.140">
    <property type="entry name" value="Metal-dependent hydrolases"/>
    <property type="match status" value="1"/>
</dbReference>
<dbReference type="GO" id="GO:0016810">
    <property type="term" value="F:hydrolase activity, acting on carbon-nitrogen (but not peptide) bonds"/>
    <property type="evidence" value="ECO:0007669"/>
    <property type="project" value="InterPro"/>
</dbReference>
<sequence length="434" mass="45701">MKRTLTLAALSACLLNAAASAETLYLTAAKYVDPVSGTVVNDPAFVIEDGKVTASGTQKSVRKPSKATVIALDSETLLPGFIDMHTHLTGDPETPAYYSLSLSDERAAITGVKNARKTLLAGFTTVRNVGASSYGDVALRDAINEGEVPGPRMYVSGPPVGIIGGHCSDNNLLPSEYALTGEGVATGPWEMRAKVRQNVKYGVDLIKTCSTGGVFSKGTSLGAAQGTLEELTAVAEEAHARGLKVASHAHGTVGIRNAILAGIDTVEHASILDDDTIKLAKDNGTYLSMDIYNTEYTLAEGEKNGVLQESLDKERAISKIQRDSFTKAVKAGVKVIFGSDSGVYPHGDNPRQFSRMVKFGMTPMQAIQAATSLAAEALGKEGELGCGNPGCQADFVAVSGNPVQDISVLETVDFVMKGGEVYKRDGELTQRILP</sequence>
<dbReference type="InterPro" id="IPR051781">
    <property type="entry name" value="Metallo-dep_Hydrolase"/>
</dbReference>
<dbReference type="EMBL" id="AWFF01000047">
    <property type="protein sequence ID" value="KCZ53709.1"/>
    <property type="molecule type" value="Genomic_DNA"/>
</dbReference>
<dbReference type="PATRIC" id="fig|1280946.3.peg.2435"/>
<dbReference type="SUPFAM" id="SSF51338">
    <property type="entry name" value="Composite domain of metallo-dependent hydrolases"/>
    <property type="match status" value="1"/>
</dbReference>
<keyword evidence="1" id="KW-0732">Signal</keyword>
<keyword evidence="4" id="KW-1185">Reference proteome</keyword>
<evidence type="ECO:0000313" key="3">
    <source>
        <dbReference type="EMBL" id="KCZ53709.1"/>
    </source>
</evidence>
<dbReference type="InterPro" id="IPR032466">
    <property type="entry name" value="Metal_Hydrolase"/>
</dbReference>
<dbReference type="OrthoDB" id="9765769at2"/>
<dbReference type="Proteomes" id="UP000027037">
    <property type="component" value="Unassembled WGS sequence"/>
</dbReference>
<feature type="domain" description="Amidohydrolase-related" evidence="2">
    <location>
        <begin position="76"/>
        <end position="421"/>
    </location>
</feature>
<name>A0A062UAV0_9PROT</name>
<evidence type="ECO:0000259" key="2">
    <source>
        <dbReference type="Pfam" id="PF01979"/>
    </source>
</evidence>
<dbReference type="InterPro" id="IPR011059">
    <property type="entry name" value="Metal-dep_hydrolase_composite"/>
</dbReference>
<organism evidence="3 4">
    <name type="scientific">Hyphomonas beringensis</name>
    <dbReference type="NCBI Taxonomy" id="1280946"/>
    <lineage>
        <taxon>Bacteria</taxon>
        <taxon>Pseudomonadati</taxon>
        <taxon>Pseudomonadota</taxon>
        <taxon>Alphaproteobacteria</taxon>
        <taxon>Hyphomonadales</taxon>
        <taxon>Hyphomonadaceae</taxon>
        <taxon>Hyphomonas</taxon>
    </lineage>
</organism>
<dbReference type="RefSeq" id="WP_034797289.1">
    <property type="nucleotide sequence ID" value="NZ_AWFF01000047.1"/>
</dbReference>
<dbReference type="Gene3D" id="2.30.40.10">
    <property type="entry name" value="Urease, subunit C, domain 1"/>
    <property type="match status" value="1"/>
</dbReference>
<dbReference type="SUPFAM" id="SSF51556">
    <property type="entry name" value="Metallo-dependent hydrolases"/>
    <property type="match status" value="1"/>
</dbReference>
<gene>
    <name evidence="3" type="ORF">HY29_16365</name>
</gene>
<comment type="caution">
    <text evidence="3">The sequence shown here is derived from an EMBL/GenBank/DDBJ whole genome shotgun (WGS) entry which is preliminary data.</text>
</comment>